<keyword evidence="6" id="KW-0175">Coiled coil</keyword>
<keyword evidence="8" id="KW-0539">Nucleus</keyword>
<keyword evidence="5" id="KW-0007">Acetylation</keyword>
<keyword evidence="7" id="KW-0238">DNA-binding</keyword>
<gene>
    <name evidence="15" type="ORF">KQX54_007004</name>
</gene>
<organism evidence="15 16">
    <name type="scientific">Cotesia glomerata</name>
    <name type="common">Lepidopteran parasitic wasp</name>
    <name type="synonym">Apanteles glomeratus</name>
    <dbReference type="NCBI Taxonomy" id="32391"/>
    <lineage>
        <taxon>Eukaryota</taxon>
        <taxon>Metazoa</taxon>
        <taxon>Ecdysozoa</taxon>
        <taxon>Arthropoda</taxon>
        <taxon>Hexapoda</taxon>
        <taxon>Insecta</taxon>
        <taxon>Pterygota</taxon>
        <taxon>Neoptera</taxon>
        <taxon>Endopterygota</taxon>
        <taxon>Hymenoptera</taxon>
        <taxon>Apocrita</taxon>
        <taxon>Ichneumonoidea</taxon>
        <taxon>Braconidae</taxon>
        <taxon>Microgastrinae</taxon>
        <taxon>Cotesia</taxon>
    </lineage>
</organism>
<keyword evidence="4" id="KW-0548">Nucleotidyltransferase</keyword>
<feature type="compositionally biased region" description="Acidic residues" evidence="13">
    <location>
        <begin position="138"/>
        <end position="153"/>
    </location>
</feature>
<dbReference type="CDD" id="cd22924">
    <property type="entry name" value="HFD_CHRAC1-like"/>
    <property type="match status" value="1"/>
</dbReference>
<dbReference type="GO" id="GO:0008623">
    <property type="term" value="C:CHRAC"/>
    <property type="evidence" value="ECO:0007669"/>
    <property type="project" value="TreeGrafter"/>
</dbReference>
<comment type="function">
    <text evidence="9">Forms a complex with DNA polymerase epsilon subunit POLE3 and binds naked DNA, which is then incorporated into chromatin, aided by the nucleosome remodeling activity of ISWI/SNF2H and ACF1. Does not enhance nucleosome sliding activity of the ACF-5 ISWI chromatin remodeling complex.</text>
</comment>
<feature type="compositionally biased region" description="Low complexity" evidence="13">
    <location>
        <begin position="105"/>
        <end position="117"/>
    </location>
</feature>
<evidence type="ECO:0000256" key="12">
    <source>
        <dbReference type="ARBA" id="ARBA00083235"/>
    </source>
</evidence>
<dbReference type="AlphaFoldDB" id="A0AAV7IMG1"/>
<dbReference type="GO" id="GO:0006338">
    <property type="term" value="P:chromatin remodeling"/>
    <property type="evidence" value="ECO:0007669"/>
    <property type="project" value="TreeGrafter"/>
</dbReference>
<dbReference type="GO" id="GO:0006261">
    <property type="term" value="P:DNA-templated DNA replication"/>
    <property type="evidence" value="ECO:0007669"/>
    <property type="project" value="TreeGrafter"/>
</dbReference>
<reference evidence="15 16" key="1">
    <citation type="journal article" date="2021" name="J. Hered.">
        <title>A chromosome-level genome assembly of the parasitoid wasp, Cotesia glomerata (Hymenoptera: Braconidae).</title>
        <authorList>
            <person name="Pinto B.J."/>
            <person name="Weis J.J."/>
            <person name="Gamble T."/>
            <person name="Ode P.J."/>
            <person name="Paul R."/>
            <person name="Zaspel J.M."/>
        </authorList>
    </citation>
    <scope>NUCLEOTIDE SEQUENCE [LARGE SCALE GENOMIC DNA]</scope>
    <source>
        <strain evidence="15">CgM1</strain>
    </source>
</reference>
<dbReference type="PANTHER" id="PTHR10252:SF54">
    <property type="entry name" value="CHROMATIN ACCESSIBILITY COMPLEX PROTEIN 1"/>
    <property type="match status" value="1"/>
</dbReference>
<dbReference type="InterPro" id="IPR009072">
    <property type="entry name" value="Histone-fold"/>
</dbReference>
<feature type="region of interest" description="Disordered" evidence="13">
    <location>
        <begin position="105"/>
        <end position="180"/>
    </location>
</feature>
<evidence type="ECO:0000256" key="2">
    <source>
        <dbReference type="ARBA" id="ARBA00022553"/>
    </source>
</evidence>
<dbReference type="EMBL" id="JAHXZJ010001119">
    <property type="protein sequence ID" value="KAH0554019.1"/>
    <property type="molecule type" value="Genomic_DNA"/>
</dbReference>
<feature type="compositionally biased region" description="Low complexity" evidence="13">
    <location>
        <begin position="159"/>
        <end position="174"/>
    </location>
</feature>
<dbReference type="GO" id="GO:0003677">
    <property type="term" value="F:DNA binding"/>
    <property type="evidence" value="ECO:0007669"/>
    <property type="project" value="UniProtKB-KW"/>
</dbReference>
<evidence type="ECO:0000256" key="3">
    <source>
        <dbReference type="ARBA" id="ARBA00022679"/>
    </source>
</evidence>
<evidence type="ECO:0000256" key="11">
    <source>
        <dbReference type="ARBA" id="ARBA00071805"/>
    </source>
</evidence>
<dbReference type="InterPro" id="IPR050568">
    <property type="entry name" value="Transcr_DNA_Rep_Reg"/>
</dbReference>
<keyword evidence="3" id="KW-0808">Transferase</keyword>
<sequence>MAANQTPQKIRELRLPLARVRTIMKSSPDVESIGQDGLFLVTKATEMFIHYLATEAYTKANQKNALDYKHLAEVAQTNETLEFLKEIMPRKITVRQFKELMAAKEAAAQSSSSGSSDSDSDSQSDSDSASDSDSKKDDDEDDDNEEDDDDDHSSEDNKSISNGKNNSKMSGSSSESEHDD</sequence>
<keyword evidence="2" id="KW-0597">Phosphoprotein</keyword>
<dbReference type="GO" id="GO:0016779">
    <property type="term" value="F:nucleotidyltransferase activity"/>
    <property type="evidence" value="ECO:0007669"/>
    <property type="project" value="UniProtKB-KW"/>
</dbReference>
<feature type="compositionally biased region" description="Acidic residues" evidence="13">
    <location>
        <begin position="118"/>
        <end position="130"/>
    </location>
</feature>
<accession>A0AAV7IMG1</accession>
<evidence type="ECO:0000256" key="8">
    <source>
        <dbReference type="ARBA" id="ARBA00023242"/>
    </source>
</evidence>
<dbReference type="PANTHER" id="PTHR10252">
    <property type="entry name" value="HISTONE-LIKE TRANSCRIPTION FACTOR CCAAT-RELATED"/>
    <property type="match status" value="1"/>
</dbReference>
<feature type="domain" description="Transcription factor CBF/NF-Y/archaeal histone" evidence="14">
    <location>
        <begin position="14"/>
        <end position="65"/>
    </location>
</feature>
<dbReference type="FunFam" id="1.10.20.10:FF:000048">
    <property type="entry name" value="Chromatin accessibility complex subunit 1"/>
    <property type="match status" value="1"/>
</dbReference>
<evidence type="ECO:0000313" key="16">
    <source>
        <dbReference type="Proteomes" id="UP000826195"/>
    </source>
</evidence>
<dbReference type="Gene3D" id="1.10.20.10">
    <property type="entry name" value="Histone, subunit A"/>
    <property type="match status" value="1"/>
</dbReference>
<evidence type="ECO:0000256" key="10">
    <source>
        <dbReference type="ARBA" id="ARBA00062516"/>
    </source>
</evidence>
<evidence type="ECO:0000256" key="4">
    <source>
        <dbReference type="ARBA" id="ARBA00022695"/>
    </source>
</evidence>
<evidence type="ECO:0000256" key="7">
    <source>
        <dbReference type="ARBA" id="ARBA00023125"/>
    </source>
</evidence>
<dbReference type="SUPFAM" id="SSF47113">
    <property type="entry name" value="Histone-fold"/>
    <property type="match status" value="1"/>
</dbReference>
<name>A0AAV7IMG1_COTGL</name>
<comment type="caution">
    <text evidence="15">The sequence shown here is derived from an EMBL/GenBank/DDBJ whole genome shotgun (WGS) entry which is preliminary data.</text>
</comment>
<evidence type="ECO:0000313" key="15">
    <source>
        <dbReference type="EMBL" id="KAH0554019.1"/>
    </source>
</evidence>
<dbReference type="InterPro" id="IPR003958">
    <property type="entry name" value="CBFA_NFYB_domain"/>
</dbReference>
<evidence type="ECO:0000256" key="9">
    <source>
        <dbReference type="ARBA" id="ARBA00059032"/>
    </source>
</evidence>
<dbReference type="Proteomes" id="UP000826195">
    <property type="component" value="Unassembled WGS sequence"/>
</dbReference>
<dbReference type="Pfam" id="PF00808">
    <property type="entry name" value="CBFD_NFYB_HMF"/>
    <property type="match status" value="1"/>
</dbReference>
<evidence type="ECO:0000259" key="14">
    <source>
        <dbReference type="Pfam" id="PF00808"/>
    </source>
</evidence>
<evidence type="ECO:0000256" key="13">
    <source>
        <dbReference type="SAM" id="MobiDB-lite"/>
    </source>
</evidence>
<evidence type="ECO:0000256" key="6">
    <source>
        <dbReference type="ARBA" id="ARBA00023054"/>
    </source>
</evidence>
<keyword evidence="16" id="KW-1185">Reference proteome</keyword>
<comment type="subunit">
    <text evidence="10">Heterodimer with POLE3; binds to DNA. Component of the CHRAC ISWI chromatin remodeling complex at least composed of SMARCA5/SNF2H, BAZ1A/ACF1, CHRAC1 and POLE3; the complex preferentially binds DNA through the CHRAC1-POLE3 heterodimer and possesses ATP-dependent nucleosome-remodeling activity. Within the complex, the heterodimer with POLE3 interacts with SMARCA5/SNF2H; the interaction is direct and enhances nucleosome sliding activity by the SMARCA5/SNF2H and BAZ1A/ACF1 interaction. Within the complex, the heterodimer with POLE3 interacts with BAZ1A/ACF1; the interactions are direct.</text>
</comment>
<dbReference type="GO" id="GO:0046982">
    <property type="term" value="F:protein heterodimerization activity"/>
    <property type="evidence" value="ECO:0007669"/>
    <property type="project" value="InterPro"/>
</dbReference>
<protein>
    <recommendedName>
        <fullName evidence="11">Chromatin accessibility complex protein 1</fullName>
    </recommendedName>
    <alternativeName>
        <fullName evidence="12">DNA polymerase epsilon subunit p15</fullName>
    </alternativeName>
</protein>
<evidence type="ECO:0000256" key="5">
    <source>
        <dbReference type="ARBA" id="ARBA00022990"/>
    </source>
</evidence>
<evidence type="ECO:0000256" key="1">
    <source>
        <dbReference type="ARBA" id="ARBA00004123"/>
    </source>
</evidence>
<comment type="subcellular location">
    <subcellularLocation>
        <location evidence="1">Nucleus</location>
    </subcellularLocation>
</comment>
<proteinExistence type="predicted"/>